<dbReference type="FunFam" id="2.70.70.10:FF:000006">
    <property type="entry name" value="M23 family peptidase"/>
    <property type="match status" value="1"/>
</dbReference>
<proteinExistence type="predicted"/>
<feature type="region of interest" description="Disordered" evidence="2">
    <location>
        <begin position="297"/>
        <end position="331"/>
    </location>
</feature>
<dbReference type="CDD" id="cd12797">
    <property type="entry name" value="M23_peptidase"/>
    <property type="match status" value="1"/>
</dbReference>
<feature type="domain" description="M23ase beta-sheet core" evidence="3">
    <location>
        <begin position="226"/>
        <end position="320"/>
    </location>
</feature>
<gene>
    <name evidence="4" type="ORF">D4739_15285</name>
</gene>
<name>A0A3A5HH98_9ACTN</name>
<feature type="compositionally biased region" description="Basic and acidic residues" evidence="2">
    <location>
        <begin position="322"/>
        <end position="331"/>
    </location>
</feature>
<dbReference type="Gene3D" id="2.70.70.10">
    <property type="entry name" value="Glucose Permease (Domain IIA)"/>
    <property type="match status" value="1"/>
</dbReference>
<accession>A0A3A5HH98</accession>
<dbReference type="AlphaFoldDB" id="A0A3A5HH98"/>
<dbReference type="GO" id="GO:0004222">
    <property type="term" value="F:metalloendopeptidase activity"/>
    <property type="evidence" value="ECO:0007669"/>
    <property type="project" value="TreeGrafter"/>
</dbReference>
<evidence type="ECO:0000259" key="3">
    <source>
        <dbReference type="Pfam" id="PF01551"/>
    </source>
</evidence>
<dbReference type="PANTHER" id="PTHR21666:SF289">
    <property type="entry name" value="L-ALA--D-GLU ENDOPEPTIDASE"/>
    <property type="match status" value="1"/>
</dbReference>
<evidence type="ECO:0000256" key="2">
    <source>
        <dbReference type="SAM" id="MobiDB-lite"/>
    </source>
</evidence>
<evidence type="ECO:0000313" key="4">
    <source>
        <dbReference type="EMBL" id="RJS47444.1"/>
    </source>
</evidence>
<dbReference type="InterPro" id="IPR050570">
    <property type="entry name" value="Cell_wall_metabolism_enzyme"/>
</dbReference>
<evidence type="ECO:0000313" key="5">
    <source>
        <dbReference type="Proteomes" id="UP000276542"/>
    </source>
</evidence>
<dbReference type="Pfam" id="PF01551">
    <property type="entry name" value="Peptidase_M23"/>
    <property type="match status" value="1"/>
</dbReference>
<sequence>MRLLAVVGGSGMLGAVSAAMLLPLAMMGTMGTSEVALTPVSSCTIGTSELTVDELDDEQRKNAAIILGVAVQLKVPPKGQAIAIATAMQESGMRNLDYGDRDSLGLFQQRPSTGWGTAAQVTTPEYAAKAFFGGPSSPTGNSGLLDIPHWQDLDLTIAAQSVQRSAFPTAYAKWERLANDVVSKMAGADIDCEPLATGSWTLPVASYTLTSGFGSRVHPITGEVRVHTGIDMAAPTGTPVRAVTDGVVEVAGPSSGYGNLITIRHASGIETYYGHLSRIDVRPGDTVSAGELIGAVGSTGNSTGPHLHLEVRHNGTPTDPEPFLREKGLSP</sequence>
<dbReference type="EMBL" id="QYRP01000002">
    <property type="protein sequence ID" value="RJS47444.1"/>
    <property type="molecule type" value="Genomic_DNA"/>
</dbReference>
<dbReference type="InterPro" id="IPR011055">
    <property type="entry name" value="Dup_hybrid_motif"/>
</dbReference>
<dbReference type="InterPro" id="IPR016047">
    <property type="entry name" value="M23ase_b-sheet_dom"/>
</dbReference>
<evidence type="ECO:0000256" key="1">
    <source>
        <dbReference type="ARBA" id="ARBA00022729"/>
    </source>
</evidence>
<dbReference type="RefSeq" id="WP_120061409.1">
    <property type="nucleotide sequence ID" value="NZ_QYRP01000002.1"/>
</dbReference>
<organism evidence="4 5">
    <name type="scientific">Nocardioides cavernaquae</name>
    <dbReference type="NCBI Taxonomy" id="2321396"/>
    <lineage>
        <taxon>Bacteria</taxon>
        <taxon>Bacillati</taxon>
        <taxon>Actinomycetota</taxon>
        <taxon>Actinomycetes</taxon>
        <taxon>Propionibacteriales</taxon>
        <taxon>Nocardioidaceae</taxon>
        <taxon>Nocardioides</taxon>
    </lineage>
</organism>
<reference evidence="5" key="1">
    <citation type="submission" date="2018-09" db="EMBL/GenBank/DDBJ databases">
        <authorList>
            <person name="Zhu H."/>
        </authorList>
    </citation>
    <scope>NUCLEOTIDE SEQUENCE [LARGE SCALE GENOMIC DNA]</scope>
    <source>
        <strain evidence="5">K1W22B-1</strain>
    </source>
</reference>
<dbReference type="SUPFAM" id="SSF51261">
    <property type="entry name" value="Duplicated hybrid motif"/>
    <property type="match status" value="1"/>
</dbReference>
<dbReference type="Proteomes" id="UP000276542">
    <property type="component" value="Unassembled WGS sequence"/>
</dbReference>
<comment type="caution">
    <text evidence="4">The sequence shown here is derived from an EMBL/GenBank/DDBJ whole genome shotgun (WGS) entry which is preliminary data.</text>
</comment>
<keyword evidence="1" id="KW-0732">Signal</keyword>
<protein>
    <submittedName>
        <fullName evidence="4">M23 family metallopeptidase</fullName>
    </submittedName>
</protein>
<dbReference type="OrthoDB" id="5496837at2"/>
<dbReference type="PANTHER" id="PTHR21666">
    <property type="entry name" value="PEPTIDASE-RELATED"/>
    <property type="match status" value="1"/>
</dbReference>
<keyword evidence="5" id="KW-1185">Reference proteome</keyword>